<feature type="compositionally biased region" description="Low complexity" evidence="1">
    <location>
        <begin position="78"/>
        <end position="87"/>
    </location>
</feature>
<feature type="compositionally biased region" description="Basic and acidic residues" evidence="1">
    <location>
        <begin position="10"/>
        <end position="21"/>
    </location>
</feature>
<evidence type="ECO:0000256" key="2">
    <source>
        <dbReference type="SAM" id="Phobius"/>
    </source>
</evidence>
<protein>
    <submittedName>
        <fullName evidence="3">Uncharacterized protein</fullName>
    </submittedName>
</protein>
<dbReference type="HOGENOM" id="CLU_2327222_0_0_2"/>
<dbReference type="EMBL" id="KE356561">
    <property type="protein sequence ID" value="ERG96426.1"/>
    <property type="molecule type" value="Genomic_DNA"/>
</dbReference>
<accession>U1PVJ6</accession>
<evidence type="ECO:0000256" key="1">
    <source>
        <dbReference type="SAM" id="MobiDB-lite"/>
    </source>
</evidence>
<feature type="transmembrane region" description="Helical" evidence="2">
    <location>
        <begin position="42"/>
        <end position="61"/>
    </location>
</feature>
<dbReference type="Proteomes" id="UP000030710">
    <property type="component" value="Unassembled WGS sequence"/>
</dbReference>
<sequence length="98" mass="10722">MPTAPSEEQSSDHTFTKDSFDVGDEYKMDDRRNWDRDIGAKWLGRVGSVAFVLGIVFFSVATEAGILDPPGRIAAGTTGRTTLLAGGQRIARRQGHKR</sequence>
<reference evidence="3 4" key="1">
    <citation type="journal article" date="2013" name="PLoS ONE">
        <title>Assembly-driven community genomics of a hypersaline microbial ecosystem.</title>
        <authorList>
            <person name="Podell S."/>
            <person name="Ugalde J.A."/>
            <person name="Narasingarao P."/>
            <person name="Banfield J.F."/>
            <person name="Heidelberg K.B."/>
            <person name="Allen E.E."/>
        </authorList>
    </citation>
    <scope>NUCLEOTIDE SEQUENCE [LARGE SCALE GENOMIC DNA]</scope>
    <source>
        <strain evidence="4">J07HQW2</strain>
    </source>
</reference>
<keyword evidence="2" id="KW-0472">Membrane</keyword>
<dbReference type="eggNOG" id="arCOG06890">
    <property type="taxonomic scope" value="Archaea"/>
</dbReference>
<proteinExistence type="predicted"/>
<feature type="region of interest" description="Disordered" evidence="1">
    <location>
        <begin position="1"/>
        <end position="21"/>
    </location>
</feature>
<feature type="region of interest" description="Disordered" evidence="1">
    <location>
        <begin position="78"/>
        <end position="98"/>
    </location>
</feature>
<keyword evidence="2" id="KW-1133">Transmembrane helix</keyword>
<evidence type="ECO:0000313" key="3">
    <source>
        <dbReference type="EMBL" id="ERG96426.1"/>
    </source>
</evidence>
<keyword evidence="2" id="KW-0812">Transmembrane</keyword>
<evidence type="ECO:0000313" key="4">
    <source>
        <dbReference type="Proteomes" id="UP000030710"/>
    </source>
</evidence>
<dbReference type="RefSeq" id="WP_021055891.1">
    <property type="nucleotide sequence ID" value="NZ_KE356561.1"/>
</dbReference>
<gene>
    <name evidence="3" type="ORF">J07HQW2_02905</name>
</gene>
<dbReference type="AlphaFoldDB" id="U1PVJ6"/>
<organism evidence="3 4">
    <name type="scientific">Haloquadratum walsbyi J07HQW2</name>
    <dbReference type="NCBI Taxonomy" id="1238425"/>
    <lineage>
        <taxon>Archaea</taxon>
        <taxon>Methanobacteriati</taxon>
        <taxon>Methanobacteriota</taxon>
        <taxon>Stenosarchaea group</taxon>
        <taxon>Halobacteria</taxon>
        <taxon>Halobacteriales</taxon>
        <taxon>Haloferacaceae</taxon>
        <taxon>Haloquadratum</taxon>
    </lineage>
</organism>
<name>U1PVJ6_9EURY</name>